<keyword evidence="1" id="KW-1133">Transmembrane helix</keyword>
<gene>
    <name evidence="3" type="ORF">J1836_017740</name>
    <name evidence="2" type="ORF">J1836_14110</name>
</gene>
<protein>
    <submittedName>
        <fullName evidence="3">Uncharacterized protein</fullName>
    </submittedName>
</protein>
<feature type="transmembrane region" description="Helical" evidence="1">
    <location>
        <begin position="29"/>
        <end position="50"/>
    </location>
</feature>
<dbReference type="EMBL" id="CP072748">
    <property type="protein sequence ID" value="QTX10400.1"/>
    <property type="molecule type" value="Genomic_DNA"/>
</dbReference>
<reference evidence="2 4" key="1">
    <citation type="submission" date="2021-03" db="EMBL/GenBank/DDBJ databases">
        <title>Draft genome and methylome analysis of Thiotrix fructosivoruns ATCC 49748.</title>
        <authorList>
            <person name="Fomenkov A."/>
            <person name="Grabovich M.Y."/>
            <person name="Roberts R.J."/>
        </authorList>
    </citation>
    <scope>NUCLEOTIDE SEQUENCE [LARGE SCALE GENOMIC DNA]</scope>
    <source>
        <strain evidence="2 4">ATCC 49748</strain>
    </source>
</reference>
<evidence type="ECO:0000313" key="3">
    <source>
        <dbReference type="EMBL" id="QTX10400.1"/>
    </source>
</evidence>
<reference evidence="3" key="2">
    <citation type="submission" date="2021-04" db="EMBL/GenBank/DDBJ databases">
        <title>Complete Genome and methylome analysis of Thiothrix fructosivorans ATCC 49748.</title>
        <authorList>
            <person name="Fomenkov A."/>
            <person name="Sun L."/>
            <person name="Vincze T."/>
            <person name="Grabovich M.Y."/>
            <person name="Roberts R.J."/>
        </authorList>
    </citation>
    <scope>NUCLEOTIDE SEQUENCE</scope>
    <source>
        <strain evidence="3">ATCC 49748</strain>
    </source>
</reference>
<accession>A0A8B0SIY2</accession>
<evidence type="ECO:0000313" key="4">
    <source>
        <dbReference type="Proteomes" id="UP000664466"/>
    </source>
</evidence>
<evidence type="ECO:0000256" key="1">
    <source>
        <dbReference type="SAM" id="Phobius"/>
    </source>
</evidence>
<dbReference type="EMBL" id="JAFMPM010000007">
    <property type="protein sequence ID" value="MBO0614041.1"/>
    <property type="molecule type" value="Genomic_DNA"/>
</dbReference>
<dbReference type="RefSeq" id="WP_207251780.1">
    <property type="nucleotide sequence ID" value="NZ_JAFMPM010000007.1"/>
</dbReference>
<evidence type="ECO:0000313" key="2">
    <source>
        <dbReference type="EMBL" id="MBO0614041.1"/>
    </source>
</evidence>
<dbReference type="Proteomes" id="UP000664466">
    <property type="component" value="Unassembled WGS sequence"/>
</dbReference>
<keyword evidence="4" id="KW-1185">Reference proteome</keyword>
<organism evidence="3">
    <name type="scientific">Thiothrix fructosivorans</name>
    <dbReference type="NCBI Taxonomy" id="111770"/>
    <lineage>
        <taxon>Bacteria</taxon>
        <taxon>Pseudomonadati</taxon>
        <taxon>Pseudomonadota</taxon>
        <taxon>Gammaproteobacteria</taxon>
        <taxon>Thiotrichales</taxon>
        <taxon>Thiotrichaceae</taxon>
        <taxon>Thiothrix</taxon>
    </lineage>
</organism>
<name>A0A8B0SIY2_9GAMM</name>
<proteinExistence type="predicted"/>
<dbReference type="AlphaFoldDB" id="A0A8B0SIY2"/>
<sequence length="52" mass="5953">MTQQKNKPRSRIRKTQSPYQHLETLAKGILAWAGTLGIVGGFWVIAHFLFQK</sequence>
<keyword evidence="1" id="KW-0472">Membrane</keyword>
<keyword evidence="1" id="KW-0812">Transmembrane</keyword>